<comment type="subcellular location">
    <subcellularLocation>
        <location evidence="2 10">Cell membrane</location>
        <topology evidence="2 10">Lipid-anchor</topology>
    </subcellularLocation>
</comment>
<evidence type="ECO:0000259" key="12">
    <source>
        <dbReference type="Pfam" id="PF12849"/>
    </source>
</evidence>
<evidence type="ECO:0000256" key="5">
    <source>
        <dbReference type="ARBA" id="ARBA00022448"/>
    </source>
</evidence>
<proteinExistence type="inferred from homology"/>
<evidence type="ECO:0000256" key="6">
    <source>
        <dbReference type="ARBA" id="ARBA00022592"/>
    </source>
</evidence>
<keyword evidence="9 10" id="KW-0449">Lipoprotein</keyword>
<dbReference type="STRING" id="460384.SAMN05216313_107126"/>
<dbReference type="RefSeq" id="WP_092362600.1">
    <property type="nucleotide sequence ID" value="NZ_CP176637.1"/>
</dbReference>
<dbReference type="InterPro" id="IPR050811">
    <property type="entry name" value="Phosphate_ABC_transporter"/>
</dbReference>
<evidence type="ECO:0000256" key="3">
    <source>
        <dbReference type="ARBA" id="ARBA00008725"/>
    </source>
</evidence>
<evidence type="ECO:0000256" key="2">
    <source>
        <dbReference type="ARBA" id="ARBA00004193"/>
    </source>
</evidence>
<evidence type="ECO:0000313" key="14">
    <source>
        <dbReference type="Proteomes" id="UP000198508"/>
    </source>
</evidence>
<accession>A0A1I0EYP5</accession>
<sequence>MKKNRKAILAMITTAVLAAGALAGCGSASGNTTEAAGTEAGTTASTAADTSADTTADTTTAETAADETAADLSGSISMVGSTSMEKFANALSEAFMEKYPDVTVSAQFVGSGAGVEAVLNGTADIGNSSRNLKDEEKEKGAVENIVAIDGIAVVVDPANGVADLTREQLADVYTGKINNWKDLGGSDAPIVVVGRESGSGTRGAFEELLGLEDACKYSNELDSTGAVMAKVASTPGSIGYVSLDVLDDTVKALNLEGAEPTEENIKAGSYFLSRPFVMATKGDLSQQSELVQALFAYLRSDEGAELVKSVGLITIE</sequence>
<feature type="signal peptide" evidence="10">
    <location>
        <begin position="1"/>
        <end position="23"/>
    </location>
</feature>
<keyword evidence="6 10" id="KW-0592">Phosphate transport</keyword>
<comment type="subunit">
    <text evidence="4 10">The complex is composed of two ATP-binding proteins (PstB), two transmembrane proteins (PstC and PstA) and a solute-binding protein (PstS).</text>
</comment>
<evidence type="ECO:0000256" key="4">
    <source>
        <dbReference type="ARBA" id="ARBA00011529"/>
    </source>
</evidence>
<keyword evidence="10" id="KW-1003">Cell membrane</keyword>
<evidence type="ECO:0000256" key="1">
    <source>
        <dbReference type="ARBA" id="ARBA00002841"/>
    </source>
</evidence>
<protein>
    <recommendedName>
        <fullName evidence="10">Phosphate-binding protein</fullName>
    </recommendedName>
</protein>
<evidence type="ECO:0000256" key="8">
    <source>
        <dbReference type="ARBA" id="ARBA00023139"/>
    </source>
</evidence>
<comment type="similarity">
    <text evidence="3 10">Belongs to the PstS family.</text>
</comment>
<dbReference type="GO" id="GO:0006817">
    <property type="term" value="P:phosphate ion transport"/>
    <property type="evidence" value="ECO:0007669"/>
    <property type="project" value="UniProtKB-UniRule"/>
</dbReference>
<reference evidence="14" key="1">
    <citation type="submission" date="2016-10" db="EMBL/GenBank/DDBJ databases">
        <authorList>
            <person name="Varghese N."/>
            <person name="Submissions S."/>
        </authorList>
    </citation>
    <scope>NUCLEOTIDE SEQUENCE [LARGE SCALE GENOMIC DNA]</scope>
    <source>
        <strain evidence="14">NLAE-zl-G277</strain>
    </source>
</reference>
<keyword evidence="8 10" id="KW-0564">Palmitate</keyword>
<dbReference type="PROSITE" id="PS51257">
    <property type="entry name" value="PROKAR_LIPOPROTEIN"/>
    <property type="match status" value="1"/>
</dbReference>
<keyword evidence="10" id="KW-0472">Membrane</keyword>
<evidence type="ECO:0000256" key="7">
    <source>
        <dbReference type="ARBA" id="ARBA00022729"/>
    </source>
</evidence>
<feature type="compositionally biased region" description="Low complexity" evidence="11">
    <location>
        <begin position="28"/>
        <end position="63"/>
    </location>
</feature>
<dbReference type="InterPro" id="IPR011862">
    <property type="entry name" value="Phos-bd"/>
</dbReference>
<dbReference type="PANTHER" id="PTHR30570:SF1">
    <property type="entry name" value="PHOSPHATE-BINDING PROTEIN PSTS"/>
    <property type="match status" value="1"/>
</dbReference>
<dbReference type="GO" id="GO:0005886">
    <property type="term" value="C:plasma membrane"/>
    <property type="evidence" value="ECO:0007669"/>
    <property type="project" value="UniProtKB-SubCell"/>
</dbReference>
<feature type="region of interest" description="Disordered" evidence="11">
    <location>
        <begin position="28"/>
        <end position="66"/>
    </location>
</feature>
<evidence type="ECO:0000256" key="9">
    <source>
        <dbReference type="ARBA" id="ARBA00023288"/>
    </source>
</evidence>
<evidence type="ECO:0000313" key="13">
    <source>
        <dbReference type="EMBL" id="SET50798.1"/>
    </source>
</evidence>
<keyword evidence="5 10" id="KW-0813">Transport</keyword>
<gene>
    <name evidence="13" type="ORF">SAMN05216313_107126</name>
</gene>
<evidence type="ECO:0000256" key="10">
    <source>
        <dbReference type="RuleBase" id="RU367119"/>
    </source>
</evidence>
<keyword evidence="7 10" id="KW-0732">Signal</keyword>
<dbReference type="Gene3D" id="3.40.190.10">
    <property type="entry name" value="Periplasmic binding protein-like II"/>
    <property type="match status" value="2"/>
</dbReference>
<dbReference type="PANTHER" id="PTHR30570">
    <property type="entry name" value="PERIPLASMIC PHOSPHATE BINDING COMPONENT OF PHOSPHATE ABC TRANSPORTER"/>
    <property type="match status" value="1"/>
</dbReference>
<dbReference type="CDD" id="cd13653">
    <property type="entry name" value="PBP2_phosphate_like_1"/>
    <property type="match status" value="1"/>
</dbReference>
<feature type="chain" id="PRO_5039760011" description="Phosphate-binding protein" evidence="10">
    <location>
        <begin position="24"/>
        <end position="316"/>
    </location>
</feature>
<dbReference type="Pfam" id="PF12849">
    <property type="entry name" value="PBP_like_2"/>
    <property type="match status" value="1"/>
</dbReference>
<name>A0A1I0EYP5_9FIRM</name>
<dbReference type="SUPFAM" id="SSF53850">
    <property type="entry name" value="Periplasmic binding protein-like II"/>
    <property type="match status" value="1"/>
</dbReference>
<comment type="function">
    <text evidence="10">Involved in the system for phosphate transport across the cytoplasmic membrane.</text>
</comment>
<comment type="function">
    <text evidence="1">Part of the ABC transporter complex PstSACB involved in phosphate import.</text>
</comment>
<dbReference type="AlphaFoldDB" id="A0A1I0EYP5"/>
<dbReference type="Proteomes" id="UP000198508">
    <property type="component" value="Unassembled WGS sequence"/>
</dbReference>
<dbReference type="InterPro" id="IPR024370">
    <property type="entry name" value="PBP_domain"/>
</dbReference>
<dbReference type="NCBIfam" id="TIGR02136">
    <property type="entry name" value="ptsS_2"/>
    <property type="match status" value="1"/>
</dbReference>
<feature type="domain" description="PBP" evidence="12">
    <location>
        <begin position="68"/>
        <end position="302"/>
    </location>
</feature>
<organism evidence="13 14">
    <name type="scientific">Enterocloster lavalensis</name>
    <dbReference type="NCBI Taxonomy" id="460384"/>
    <lineage>
        <taxon>Bacteria</taxon>
        <taxon>Bacillati</taxon>
        <taxon>Bacillota</taxon>
        <taxon>Clostridia</taxon>
        <taxon>Lachnospirales</taxon>
        <taxon>Lachnospiraceae</taxon>
        <taxon>Enterocloster</taxon>
    </lineage>
</organism>
<keyword evidence="14" id="KW-1185">Reference proteome</keyword>
<dbReference type="GO" id="GO:0042301">
    <property type="term" value="F:phosphate ion binding"/>
    <property type="evidence" value="ECO:0007669"/>
    <property type="project" value="UniProtKB-UniRule"/>
</dbReference>
<dbReference type="EMBL" id="FOIM01000007">
    <property type="protein sequence ID" value="SET50798.1"/>
    <property type="molecule type" value="Genomic_DNA"/>
</dbReference>
<evidence type="ECO:0000256" key="11">
    <source>
        <dbReference type="SAM" id="MobiDB-lite"/>
    </source>
</evidence>